<gene>
    <name evidence="13" type="ORF">GCM10007036_45430</name>
</gene>
<comment type="caution">
    <text evidence="13">The sequence shown here is derived from an EMBL/GenBank/DDBJ whole genome shotgun (WGS) entry which is preliminary data.</text>
</comment>
<evidence type="ECO:0000256" key="2">
    <source>
        <dbReference type="ARBA" id="ARBA00004377"/>
    </source>
</evidence>
<proteinExistence type="inferred from homology"/>
<evidence type="ECO:0000256" key="6">
    <source>
        <dbReference type="ARBA" id="ARBA00022475"/>
    </source>
</evidence>
<evidence type="ECO:0000256" key="8">
    <source>
        <dbReference type="ARBA" id="ARBA00022692"/>
    </source>
</evidence>
<dbReference type="Pfam" id="PF04995">
    <property type="entry name" value="CcmD"/>
    <property type="match status" value="1"/>
</dbReference>
<evidence type="ECO:0000256" key="10">
    <source>
        <dbReference type="ARBA" id="ARBA00022989"/>
    </source>
</evidence>
<evidence type="ECO:0000313" key="14">
    <source>
        <dbReference type="Proteomes" id="UP000603912"/>
    </source>
</evidence>
<name>A0A917IBU3_9HYPH</name>
<evidence type="ECO:0000256" key="7">
    <source>
        <dbReference type="ARBA" id="ARBA00022519"/>
    </source>
</evidence>
<evidence type="ECO:0000256" key="4">
    <source>
        <dbReference type="ARBA" id="ARBA00016461"/>
    </source>
</evidence>
<comment type="similarity">
    <text evidence="3 12">Belongs to the CcmD/CycX/HelD family.</text>
</comment>
<dbReference type="Proteomes" id="UP000603912">
    <property type="component" value="Unassembled WGS sequence"/>
</dbReference>
<dbReference type="AlphaFoldDB" id="A0A917IBU3"/>
<keyword evidence="9 12" id="KW-0201">Cytochrome c-type biogenesis</keyword>
<dbReference type="RefSeq" id="WP_188520089.1">
    <property type="nucleotide sequence ID" value="NZ_BMES01000003.1"/>
</dbReference>
<feature type="transmembrane region" description="Helical" evidence="12">
    <location>
        <begin position="6"/>
        <end position="29"/>
    </location>
</feature>
<evidence type="ECO:0000256" key="3">
    <source>
        <dbReference type="ARBA" id="ARBA00008741"/>
    </source>
</evidence>
<evidence type="ECO:0000313" key="13">
    <source>
        <dbReference type="EMBL" id="GGH33086.1"/>
    </source>
</evidence>
<sequence>MGASHTGFILASYLMAAAVFVGLTVRAVLEHRAQKAQLARLEQRGARRRSEAA</sequence>
<organism evidence="13 14">
    <name type="scientific">Alsobacter metallidurans</name>
    <dbReference type="NCBI Taxonomy" id="340221"/>
    <lineage>
        <taxon>Bacteria</taxon>
        <taxon>Pseudomonadati</taxon>
        <taxon>Pseudomonadota</taxon>
        <taxon>Alphaproteobacteria</taxon>
        <taxon>Hyphomicrobiales</taxon>
        <taxon>Alsobacteraceae</taxon>
        <taxon>Alsobacter</taxon>
    </lineage>
</organism>
<keyword evidence="14" id="KW-1185">Reference proteome</keyword>
<evidence type="ECO:0000256" key="11">
    <source>
        <dbReference type="ARBA" id="ARBA00023136"/>
    </source>
</evidence>
<keyword evidence="10 12" id="KW-1133">Transmembrane helix</keyword>
<evidence type="ECO:0000256" key="5">
    <source>
        <dbReference type="ARBA" id="ARBA00022448"/>
    </source>
</evidence>
<reference evidence="13" key="2">
    <citation type="submission" date="2020-09" db="EMBL/GenBank/DDBJ databases">
        <authorList>
            <person name="Sun Q."/>
            <person name="Zhou Y."/>
        </authorList>
    </citation>
    <scope>NUCLEOTIDE SEQUENCE</scope>
    <source>
        <strain evidence="13">CGMCC 1.12214</strain>
    </source>
</reference>
<keyword evidence="8 12" id="KW-0812">Transmembrane</keyword>
<dbReference type="GO" id="GO:0015886">
    <property type="term" value="P:heme transport"/>
    <property type="evidence" value="ECO:0007669"/>
    <property type="project" value="InterPro"/>
</dbReference>
<evidence type="ECO:0000256" key="1">
    <source>
        <dbReference type="ARBA" id="ARBA00002442"/>
    </source>
</evidence>
<dbReference type="GO" id="GO:0005886">
    <property type="term" value="C:plasma membrane"/>
    <property type="evidence" value="ECO:0007669"/>
    <property type="project" value="UniProtKB-SubCell"/>
</dbReference>
<evidence type="ECO:0000256" key="9">
    <source>
        <dbReference type="ARBA" id="ARBA00022748"/>
    </source>
</evidence>
<keyword evidence="6 12" id="KW-1003">Cell membrane</keyword>
<keyword evidence="11 12" id="KW-0472">Membrane</keyword>
<evidence type="ECO:0000256" key="12">
    <source>
        <dbReference type="RuleBase" id="RU363101"/>
    </source>
</evidence>
<dbReference type="InterPro" id="IPR007078">
    <property type="entry name" value="Haem_export_protD_CcmD"/>
</dbReference>
<comment type="function">
    <text evidence="1 12">Required for the export of heme to the periplasm for the biogenesis of c-type cytochromes.</text>
</comment>
<keyword evidence="7 12" id="KW-0997">Cell inner membrane</keyword>
<reference evidence="13" key="1">
    <citation type="journal article" date="2014" name="Int. J. Syst. Evol. Microbiol.">
        <title>Complete genome sequence of Corynebacterium casei LMG S-19264T (=DSM 44701T), isolated from a smear-ripened cheese.</title>
        <authorList>
            <consortium name="US DOE Joint Genome Institute (JGI-PGF)"/>
            <person name="Walter F."/>
            <person name="Albersmeier A."/>
            <person name="Kalinowski J."/>
            <person name="Ruckert C."/>
        </authorList>
    </citation>
    <scope>NUCLEOTIDE SEQUENCE</scope>
    <source>
        <strain evidence="13">CGMCC 1.12214</strain>
    </source>
</reference>
<comment type="subcellular location">
    <subcellularLocation>
        <location evidence="2 12">Cell inner membrane</location>
        <topology evidence="2 12">Single-pass membrane protein</topology>
    </subcellularLocation>
</comment>
<dbReference type="EMBL" id="BMES01000003">
    <property type="protein sequence ID" value="GGH33086.1"/>
    <property type="molecule type" value="Genomic_DNA"/>
</dbReference>
<accession>A0A917IBU3</accession>
<protein>
    <recommendedName>
        <fullName evidence="4 12">Heme exporter protein D</fullName>
    </recommendedName>
</protein>
<keyword evidence="5 12" id="KW-0813">Transport</keyword>
<dbReference type="GO" id="GO:0017004">
    <property type="term" value="P:cytochrome complex assembly"/>
    <property type="evidence" value="ECO:0007669"/>
    <property type="project" value="UniProtKB-KW"/>
</dbReference>
<dbReference type="NCBIfam" id="TIGR03141">
    <property type="entry name" value="cytochro_ccmD"/>
    <property type="match status" value="1"/>
</dbReference>